<gene>
    <name evidence="1" type="ORF">F0562_036009</name>
</gene>
<keyword evidence="2" id="KW-1185">Reference proteome</keyword>
<dbReference type="Proteomes" id="UP000325577">
    <property type="component" value="Linkage Group LG21"/>
</dbReference>
<name>A0A5J5AEI0_9ASTE</name>
<sequence length="103" mass="11351">MGILLTDLPSLAGLASHFICLLVSILLLCSPSPVVRCLAILLSLLQAYNRYQITDIWNGGLPCLEMKILNKVAKNKEVPITSKLNLSNLVTRSIYSTRDEGYC</sequence>
<evidence type="ECO:0000313" key="2">
    <source>
        <dbReference type="Proteomes" id="UP000325577"/>
    </source>
</evidence>
<reference evidence="1 2" key="1">
    <citation type="submission" date="2019-09" db="EMBL/GenBank/DDBJ databases">
        <title>A chromosome-level genome assembly of the Chinese tupelo Nyssa sinensis.</title>
        <authorList>
            <person name="Yang X."/>
            <person name="Kang M."/>
            <person name="Yang Y."/>
            <person name="Xiong H."/>
            <person name="Wang M."/>
            <person name="Zhang Z."/>
            <person name="Wang Z."/>
            <person name="Wu H."/>
            <person name="Ma T."/>
            <person name="Liu J."/>
            <person name="Xi Z."/>
        </authorList>
    </citation>
    <scope>NUCLEOTIDE SEQUENCE [LARGE SCALE GENOMIC DNA]</scope>
    <source>
        <strain evidence="1">J267</strain>
        <tissue evidence="1">Leaf</tissue>
    </source>
</reference>
<evidence type="ECO:0000313" key="1">
    <source>
        <dbReference type="EMBL" id="KAA8528654.1"/>
    </source>
</evidence>
<protein>
    <submittedName>
        <fullName evidence="1">Uncharacterized protein</fullName>
    </submittedName>
</protein>
<dbReference type="AlphaFoldDB" id="A0A5J5AEI0"/>
<dbReference type="EMBL" id="CM018045">
    <property type="protein sequence ID" value="KAA8528654.1"/>
    <property type="molecule type" value="Genomic_DNA"/>
</dbReference>
<accession>A0A5J5AEI0</accession>
<organism evidence="1 2">
    <name type="scientific">Nyssa sinensis</name>
    <dbReference type="NCBI Taxonomy" id="561372"/>
    <lineage>
        <taxon>Eukaryota</taxon>
        <taxon>Viridiplantae</taxon>
        <taxon>Streptophyta</taxon>
        <taxon>Embryophyta</taxon>
        <taxon>Tracheophyta</taxon>
        <taxon>Spermatophyta</taxon>
        <taxon>Magnoliopsida</taxon>
        <taxon>eudicotyledons</taxon>
        <taxon>Gunneridae</taxon>
        <taxon>Pentapetalae</taxon>
        <taxon>asterids</taxon>
        <taxon>Cornales</taxon>
        <taxon>Nyssaceae</taxon>
        <taxon>Nyssa</taxon>
    </lineage>
</organism>
<proteinExistence type="predicted"/>